<dbReference type="InterPro" id="IPR004088">
    <property type="entry name" value="KH_dom_type_1"/>
</dbReference>
<dbReference type="VEuPathDB" id="ToxoDB:NCLIV_055960"/>
<dbReference type="SUPFAM" id="SSF50249">
    <property type="entry name" value="Nucleic acid-binding proteins"/>
    <property type="match status" value="1"/>
</dbReference>
<keyword evidence="3" id="KW-0694">RNA-binding</keyword>
<dbReference type="EMBL" id="FR823392">
    <property type="protein sequence ID" value="CBZ55171.1"/>
    <property type="molecule type" value="Genomic_DNA"/>
</dbReference>
<reference evidence="5" key="1">
    <citation type="submission" date="2011-02" db="EMBL/GenBank/DDBJ databases">
        <authorList>
            <person name="Aslett M."/>
        </authorList>
    </citation>
    <scope>NUCLEOTIDE SEQUENCE</scope>
    <source>
        <strain evidence="5">Liverpool</strain>
    </source>
</reference>
<dbReference type="Gene3D" id="2.40.50.140">
    <property type="entry name" value="Nucleic acid-binding proteins"/>
    <property type="match status" value="1"/>
</dbReference>
<name>F0VN75_NEOCL</name>
<keyword evidence="2" id="KW-0271">Exosome</keyword>
<protein>
    <submittedName>
        <fullName evidence="6">Putative exosome complex component</fullName>
    </submittedName>
</protein>
<evidence type="ECO:0000256" key="1">
    <source>
        <dbReference type="ARBA" id="ARBA00004123"/>
    </source>
</evidence>
<dbReference type="eggNOG" id="KOG1004">
    <property type="taxonomic scope" value="Eukaryota"/>
</dbReference>
<dbReference type="InterPro" id="IPR036612">
    <property type="entry name" value="KH_dom_type_1_sf"/>
</dbReference>
<dbReference type="InterPro" id="IPR012340">
    <property type="entry name" value="NA-bd_OB-fold"/>
</dbReference>
<dbReference type="CDD" id="cd22526">
    <property type="entry name" value="KH-I_Rrp40"/>
    <property type="match status" value="1"/>
</dbReference>
<evidence type="ECO:0000259" key="4">
    <source>
        <dbReference type="Pfam" id="PF15985"/>
    </source>
</evidence>
<reference evidence="7" key="3">
    <citation type="journal article" date="2012" name="PLoS Pathog.">
        <title>Comparative genomics of the apicomplexan parasites Toxoplasma gondii and Neospora caninum: Coccidia differing in host range and transmission strategy.</title>
        <authorList>
            <person name="Reid A.J."/>
            <person name="Vermont S.J."/>
            <person name="Cotton J.A."/>
            <person name="Harris D."/>
            <person name="Hill-Cawthorne G.A."/>
            <person name="Konen-Waisman S."/>
            <person name="Latham S.M."/>
            <person name="Mourier T."/>
            <person name="Norton R."/>
            <person name="Quail M.A."/>
            <person name="Sanders M."/>
            <person name="Shanmugam D."/>
            <person name="Sohal A."/>
            <person name="Wasmuth J.D."/>
            <person name="Brunk B."/>
            <person name="Grigg M.E."/>
            <person name="Howard J.C."/>
            <person name="Parkinson J."/>
            <person name="Roos D.S."/>
            <person name="Trees A.J."/>
            <person name="Berriman M."/>
            <person name="Pain A."/>
            <person name="Wastling J.M."/>
        </authorList>
    </citation>
    <scope>NUCLEOTIDE SEQUENCE [LARGE SCALE GENOMIC DNA]</scope>
    <source>
        <strain evidence="7">Liverpool</strain>
    </source>
</reference>
<comment type="subcellular location">
    <subcellularLocation>
        <location evidence="1">Nucleus</location>
    </subcellularLocation>
</comment>
<dbReference type="GO" id="GO:0071034">
    <property type="term" value="P:CUT catabolic process"/>
    <property type="evidence" value="ECO:0007669"/>
    <property type="project" value="TreeGrafter"/>
</dbReference>
<dbReference type="OMA" id="WIKGINV"/>
<proteinExistence type="predicted"/>
<dbReference type="InterPro" id="IPR026699">
    <property type="entry name" value="Exosome_RNA_bind1/RRP40/RRP4"/>
</dbReference>
<dbReference type="Pfam" id="PF21262">
    <property type="entry name" value="RRP40_S1"/>
    <property type="match status" value="1"/>
</dbReference>
<dbReference type="InterPro" id="IPR049469">
    <property type="entry name" value="RRP40_KH-I"/>
</dbReference>
<reference evidence="5" key="2">
    <citation type="submission" date="2011-03" db="EMBL/GenBank/DDBJ databases">
        <title>Comparative genomics and transcriptomics of Neospora caninum and Toxoplasma gondii.</title>
        <authorList>
            <person name="Reid A.J."/>
            <person name="Sohal A."/>
            <person name="Harris D."/>
            <person name="Quail M."/>
            <person name="Sanders M."/>
            <person name="Berriman M."/>
            <person name="Wastling J.M."/>
            <person name="Pain A."/>
        </authorList>
    </citation>
    <scope>NUCLEOTIDE SEQUENCE</scope>
    <source>
        <strain evidence="5">Liverpool</strain>
    </source>
</reference>
<dbReference type="FunCoup" id="F0VN75">
    <property type="interactions" value="206"/>
</dbReference>
<dbReference type="GO" id="GO:0000467">
    <property type="term" value="P:exonucleolytic trimming to generate mature 3'-end of 5.8S rRNA from tricistronic rRNA transcript (SSU-rRNA, 5.8S rRNA, LSU-rRNA)"/>
    <property type="evidence" value="ECO:0007669"/>
    <property type="project" value="TreeGrafter"/>
</dbReference>
<dbReference type="EMBL" id="LN714486">
    <property type="protein sequence ID" value="CEL69898.1"/>
    <property type="molecule type" value="Genomic_DNA"/>
</dbReference>
<dbReference type="Proteomes" id="UP000007494">
    <property type="component" value="Chromosome XI"/>
</dbReference>
<dbReference type="GO" id="GO:0000177">
    <property type="term" value="C:cytoplasmic exosome (RNase complex)"/>
    <property type="evidence" value="ECO:0007669"/>
    <property type="project" value="TreeGrafter"/>
</dbReference>
<dbReference type="GO" id="GO:0071038">
    <property type="term" value="P:TRAMP-dependent tRNA surveillance pathway"/>
    <property type="evidence" value="ECO:0007669"/>
    <property type="project" value="TreeGrafter"/>
</dbReference>
<dbReference type="RefSeq" id="XP_003885199.1">
    <property type="nucleotide sequence ID" value="XM_003885150.1"/>
</dbReference>
<evidence type="ECO:0000313" key="5">
    <source>
        <dbReference type="EMBL" id="CBZ55171.1"/>
    </source>
</evidence>
<dbReference type="OrthoDB" id="340500at2759"/>
<dbReference type="GO" id="GO:0071051">
    <property type="term" value="P:poly(A)-dependent snoRNA 3'-end processing"/>
    <property type="evidence" value="ECO:0007669"/>
    <property type="project" value="TreeGrafter"/>
</dbReference>
<evidence type="ECO:0000313" key="6">
    <source>
        <dbReference type="EMBL" id="CEL69898.1"/>
    </source>
</evidence>
<dbReference type="Pfam" id="PF15985">
    <property type="entry name" value="KH_6"/>
    <property type="match status" value="1"/>
</dbReference>
<dbReference type="GO" id="GO:0000176">
    <property type="term" value="C:nuclear exosome (RNase complex)"/>
    <property type="evidence" value="ECO:0007669"/>
    <property type="project" value="TreeGrafter"/>
</dbReference>
<dbReference type="InParanoid" id="F0VN75"/>
<feature type="domain" description="K Homology" evidence="4">
    <location>
        <begin position="194"/>
        <end position="240"/>
    </location>
</feature>
<gene>
    <name evidence="6" type="ORF">BN1204_055960</name>
    <name evidence="5" type="ORF">NCLIV_055960</name>
</gene>
<keyword evidence="7" id="KW-1185">Reference proteome</keyword>
<dbReference type="GO" id="GO:0071035">
    <property type="term" value="P:nuclear polyadenylation-dependent rRNA catabolic process"/>
    <property type="evidence" value="ECO:0007669"/>
    <property type="project" value="TreeGrafter"/>
</dbReference>
<organism evidence="5 7">
    <name type="scientific">Neospora caninum (strain Liverpool)</name>
    <dbReference type="NCBI Taxonomy" id="572307"/>
    <lineage>
        <taxon>Eukaryota</taxon>
        <taxon>Sar</taxon>
        <taxon>Alveolata</taxon>
        <taxon>Apicomplexa</taxon>
        <taxon>Conoidasida</taxon>
        <taxon>Coccidia</taxon>
        <taxon>Eucoccidiorida</taxon>
        <taxon>Eimeriorina</taxon>
        <taxon>Sarcocystidae</taxon>
        <taxon>Neospora</taxon>
    </lineage>
</organism>
<dbReference type="AlphaFoldDB" id="F0VN75"/>
<evidence type="ECO:0000256" key="3">
    <source>
        <dbReference type="ARBA" id="ARBA00022884"/>
    </source>
</evidence>
<dbReference type="SUPFAM" id="SSF54791">
    <property type="entry name" value="Eukaryotic type KH-domain (KH-domain type I)"/>
    <property type="match status" value="1"/>
</dbReference>
<dbReference type="GO" id="GO:0003723">
    <property type="term" value="F:RNA binding"/>
    <property type="evidence" value="ECO:0007669"/>
    <property type="project" value="UniProtKB-KW"/>
</dbReference>
<dbReference type="GO" id="GO:0034475">
    <property type="term" value="P:U4 snRNA 3'-end processing"/>
    <property type="evidence" value="ECO:0007669"/>
    <property type="project" value="TreeGrafter"/>
</dbReference>
<dbReference type="PANTHER" id="PTHR21321:SF1">
    <property type="entry name" value="EXOSOME COMPLEX COMPONENT RRP40"/>
    <property type="match status" value="1"/>
</dbReference>
<accession>F0VN75</accession>
<dbReference type="GeneID" id="13446886"/>
<dbReference type="Gene3D" id="3.30.1370.10">
    <property type="entry name" value="K Homology domain, type 1"/>
    <property type="match status" value="1"/>
</dbReference>
<sequence>MALPPPADPRGPSSFPPAFLPGDPLLRILPTASPAETKQAVERLSQVEEQFDFSSPLATAARSAASSCQELTASAPAAFVTNWPLYPYSPAYLRGRHKRYEPAEGDVVVGIVSGKKNEAYSVNIRARGDGFLPLVAGFEGATRRHKPELHRGSLVLCRVERMSAELGAELTCVDPNCKKSWTSKEKLLGELEGGFVIDVPPPLAISLASPHCFLLESLGERLAFEIAAGANGRIWIRTKEAGDAILIGNILVACYGKERHVMQAIVNTLVAKRRDA</sequence>
<evidence type="ECO:0000313" key="7">
    <source>
        <dbReference type="Proteomes" id="UP000007494"/>
    </source>
</evidence>
<reference evidence="6" key="4">
    <citation type="journal article" date="2015" name="PLoS ONE">
        <title>Comprehensive Evaluation of Toxoplasma gondii VEG and Neospora caninum LIV Genomes with Tachyzoite Stage Transcriptome and Proteome Defines Novel Transcript Features.</title>
        <authorList>
            <person name="Ramaprasad A."/>
            <person name="Mourier T."/>
            <person name="Naeem R."/>
            <person name="Malas T.B."/>
            <person name="Moussa E."/>
            <person name="Panigrahi A."/>
            <person name="Vermont S.J."/>
            <person name="Otto T.D."/>
            <person name="Wastling J."/>
            <person name="Pain A."/>
        </authorList>
    </citation>
    <scope>NUCLEOTIDE SEQUENCE</scope>
    <source>
        <strain evidence="6">Liverpool</strain>
    </source>
</reference>
<evidence type="ECO:0000256" key="2">
    <source>
        <dbReference type="ARBA" id="ARBA00022835"/>
    </source>
</evidence>
<dbReference type="PANTHER" id="PTHR21321">
    <property type="entry name" value="PNAS-3 RELATED"/>
    <property type="match status" value="1"/>
</dbReference>